<dbReference type="EMBL" id="JAEHOD010000077">
    <property type="protein sequence ID" value="KAG2430761.1"/>
    <property type="molecule type" value="Genomic_DNA"/>
</dbReference>
<comment type="similarity">
    <text evidence="2">Belongs to the pterin-4-alpha-carbinolamine dehydratase family.</text>
</comment>
<evidence type="ECO:0000313" key="7">
    <source>
        <dbReference type="Proteomes" id="UP000613740"/>
    </source>
</evidence>
<feature type="compositionally biased region" description="Polar residues" evidence="5">
    <location>
        <begin position="1"/>
        <end position="11"/>
    </location>
</feature>
<evidence type="ECO:0000256" key="3">
    <source>
        <dbReference type="ARBA" id="ARBA00013252"/>
    </source>
</evidence>
<evidence type="ECO:0000256" key="1">
    <source>
        <dbReference type="ARBA" id="ARBA00001554"/>
    </source>
</evidence>
<dbReference type="EC" id="4.2.1.96" evidence="3"/>
<dbReference type="Pfam" id="PF01329">
    <property type="entry name" value="Pterin_4a"/>
    <property type="match status" value="1"/>
</dbReference>
<dbReference type="GO" id="GO:0006729">
    <property type="term" value="P:tetrahydrobiopterin biosynthetic process"/>
    <property type="evidence" value="ECO:0007669"/>
    <property type="project" value="InterPro"/>
</dbReference>
<name>A0A835T381_9CHLO</name>
<proteinExistence type="inferred from homology"/>
<dbReference type="AlphaFoldDB" id="A0A835T381"/>
<dbReference type="PANTHER" id="PTHR12599:SF8">
    <property type="entry name" value="PTERIN-4-ALPHA-CARBINOLAMINE DEHYDRATASE, CHLOROPLASTIC-RELATED"/>
    <property type="match status" value="1"/>
</dbReference>
<dbReference type="InterPro" id="IPR001533">
    <property type="entry name" value="Pterin_deHydtase"/>
</dbReference>
<dbReference type="Proteomes" id="UP000613740">
    <property type="component" value="Unassembled WGS sequence"/>
</dbReference>
<accession>A0A835T381</accession>
<feature type="region of interest" description="Disordered" evidence="5">
    <location>
        <begin position="1"/>
        <end position="33"/>
    </location>
</feature>
<dbReference type="OrthoDB" id="277398at2759"/>
<keyword evidence="4" id="KW-0456">Lyase</keyword>
<evidence type="ECO:0000256" key="2">
    <source>
        <dbReference type="ARBA" id="ARBA00006472"/>
    </source>
</evidence>
<evidence type="ECO:0000313" key="6">
    <source>
        <dbReference type="EMBL" id="KAG2430761.1"/>
    </source>
</evidence>
<keyword evidence="7" id="KW-1185">Reference proteome</keyword>
<comment type="catalytic activity">
    <reaction evidence="1">
        <text>(4aS,6R)-4a-hydroxy-L-erythro-5,6,7,8-tetrahydrobiopterin = (6R)-L-erythro-6,7-dihydrobiopterin + H2O</text>
        <dbReference type="Rhea" id="RHEA:11920"/>
        <dbReference type="ChEBI" id="CHEBI:15377"/>
        <dbReference type="ChEBI" id="CHEBI:15642"/>
        <dbReference type="ChEBI" id="CHEBI:43120"/>
        <dbReference type="EC" id="4.2.1.96"/>
    </reaction>
</comment>
<dbReference type="GO" id="GO:0008124">
    <property type="term" value="F:4-alpha-hydroxytetrahydrobiopterin dehydratase activity"/>
    <property type="evidence" value="ECO:0007669"/>
    <property type="project" value="UniProtKB-EC"/>
</dbReference>
<sequence>MSSTVLSTRQVGRTARPFTAQPPRRCSVIRHNQAGSDIRSSKLEKGMFGENFGARDPFAGEIETNFGEKVLGNYNTEHIIKPPDTIKTVLGLSARKCQDNVASLKLLTEEQRELLRNQVPGWKVAQGASGQACIQHSWTLKDEPSAAKLVSLVGKVAADDGHSDSLTLTHTGAEVVAQLCTKSLGGLTENDFIVASKINDLSLADLLPKRKQRFWA</sequence>
<dbReference type="Gene3D" id="3.30.1360.20">
    <property type="entry name" value="Transcriptional coactivator/pterin dehydratase"/>
    <property type="match status" value="1"/>
</dbReference>
<evidence type="ECO:0000256" key="4">
    <source>
        <dbReference type="ARBA" id="ARBA00023239"/>
    </source>
</evidence>
<protein>
    <recommendedName>
        <fullName evidence="3">4a-hydroxytetrahydrobiopterin dehydratase</fullName>
        <ecNumber evidence="3">4.2.1.96</ecNumber>
    </recommendedName>
</protein>
<dbReference type="PANTHER" id="PTHR12599">
    <property type="entry name" value="PTERIN-4-ALPHA-CARBINOLAMINE DEHYDRATASE"/>
    <property type="match status" value="1"/>
</dbReference>
<dbReference type="InterPro" id="IPR036428">
    <property type="entry name" value="PCD_sf"/>
</dbReference>
<comment type="caution">
    <text evidence="6">The sequence shown here is derived from an EMBL/GenBank/DDBJ whole genome shotgun (WGS) entry which is preliminary data.</text>
</comment>
<organism evidence="6 7">
    <name type="scientific">Chlamydomonas schloesseri</name>
    <dbReference type="NCBI Taxonomy" id="2026947"/>
    <lineage>
        <taxon>Eukaryota</taxon>
        <taxon>Viridiplantae</taxon>
        <taxon>Chlorophyta</taxon>
        <taxon>core chlorophytes</taxon>
        <taxon>Chlorophyceae</taxon>
        <taxon>CS clade</taxon>
        <taxon>Chlamydomonadales</taxon>
        <taxon>Chlamydomonadaceae</taxon>
        <taxon>Chlamydomonas</taxon>
    </lineage>
</organism>
<evidence type="ECO:0000256" key="5">
    <source>
        <dbReference type="SAM" id="MobiDB-lite"/>
    </source>
</evidence>
<gene>
    <name evidence="6" type="ORF">HYH02_013600</name>
</gene>
<dbReference type="SUPFAM" id="SSF55248">
    <property type="entry name" value="PCD-like"/>
    <property type="match status" value="1"/>
</dbReference>
<reference evidence="6" key="1">
    <citation type="journal article" date="2020" name="bioRxiv">
        <title>Comparative genomics of Chlamydomonas.</title>
        <authorList>
            <person name="Craig R.J."/>
            <person name="Hasan A.R."/>
            <person name="Ness R.W."/>
            <person name="Keightley P.D."/>
        </authorList>
    </citation>
    <scope>NUCLEOTIDE SEQUENCE</scope>
    <source>
        <strain evidence="6">CCAP 11/173</strain>
    </source>
</reference>